<sequence length="42" mass="4543">MAFVTVGHTVEHEPQWSGLDATSMHEPLQSTSAPAHDDEQAP</sequence>
<protein>
    <submittedName>
        <fullName evidence="2">Uncharacterized protein</fullName>
    </submittedName>
</protein>
<evidence type="ECO:0000313" key="3">
    <source>
        <dbReference type="Proteomes" id="UP000064967"/>
    </source>
</evidence>
<evidence type="ECO:0000256" key="1">
    <source>
        <dbReference type="SAM" id="MobiDB-lite"/>
    </source>
</evidence>
<reference evidence="2 3" key="1">
    <citation type="submission" date="2015-08" db="EMBL/GenBank/DDBJ databases">
        <authorList>
            <person name="Babu N.S."/>
            <person name="Beckwith C.J."/>
            <person name="Beseler K.G."/>
            <person name="Brison A."/>
            <person name="Carone J.V."/>
            <person name="Caskin T.P."/>
            <person name="Diamond M."/>
            <person name="Durham M.E."/>
            <person name="Foxe J.M."/>
            <person name="Go M."/>
            <person name="Henderson B.A."/>
            <person name="Jones I.B."/>
            <person name="McGettigan J.A."/>
            <person name="Micheletti S.J."/>
            <person name="Nasrallah M.E."/>
            <person name="Ortiz D."/>
            <person name="Piller C.R."/>
            <person name="Privatt S.R."/>
            <person name="Schneider S.L."/>
            <person name="Sharp S."/>
            <person name="Smith T.C."/>
            <person name="Stanton J.D."/>
            <person name="Ullery H.E."/>
            <person name="Wilson R.J."/>
            <person name="Serrano M.G."/>
            <person name="Buck G."/>
            <person name="Lee V."/>
            <person name="Wang Y."/>
            <person name="Carvalho R."/>
            <person name="Voegtly L."/>
            <person name="Shi R."/>
            <person name="Duckworth R."/>
            <person name="Johnson A."/>
            <person name="Loviza R."/>
            <person name="Walstead R."/>
            <person name="Shah Z."/>
            <person name="Kiflezghi M."/>
            <person name="Wade K."/>
            <person name="Ball S.L."/>
            <person name="Bradley K.W."/>
            <person name="Asai D.J."/>
            <person name="Bowman C.A."/>
            <person name="Russell D.A."/>
            <person name="Pope W.H."/>
            <person name="Jacobs-Sera D."/>
            <person name="Hendrix R.W."/>
            <person name="Hatfull G.F."/>
        </authorList>
    </citation>
    <scope>NUCLEOTIDE SEQUENCE [LARGE SCALE GENOMIC DNA]</scope>
    <source>
        <strain evidence="2 3">DSM 27648</strain>
    </source>
</reference>
<keyword evidence="3" id="KW-1185">Reference proteome</keyword>
<dbReference type="EMBL" id="CP012333">
    <property type="protein sequence ID" value="AKU98860.1"/>
    <property type="molecule type" value="Genomic_DNA"/>
</dbReference>
<accession>A0A0K1PZ98</accession>
<gene>
    <name evidence="2" type="ORF">AKJ09_05524</name>
</gene>
<feature type="region of interest" description="Disordered" evidence="1">
    <location>
        <begin position="1"/>
        <end position="42"/>
    </location>
</feature>
<dbReference type="AlphaFoldDB" id="A0A0K1PZ98"/>
<organism evidence="2 3">
    <name type="scientific">Labilithrix luteola</name>
    <dbReference type="NCBI Taxonomy" id="1391654"/>
    <lineage>
        <taxon>Bacteria</taxon>
        <taxon>Pseudomonadati</taxon>
        <taxon>Myxococcota</taxon>
        <taxon>Polyangia</taxon>
        <taxon>Polyangiales</taxon>
        <taxon>Labilitrichaceae</taxon>
        <taxon>Labilithrix</taxon>
    </lineage>
</organism>
<evidence type="ECO:0000313" key="2">
    <source>
        <dbReference type="EMBL" id="AKU98860.1"/>
    </source>
</evidence>
<proteinExistence type="predicted"/>
<dbReference type="Proteomes" id="UP000064967">
    <property type="component" value="Chromosome"/>
</dbReference>
<name>A0A0K1PZ98_9BACT</name>
<dbReference type="KEGG" id="llu:AKJ09_05524"/>